<organism evidence="2 3">
    <name type="scientific">Candidatus Raskinella chloraquaticus</name>
    <dbReference type="NCBI Taxonomy" id="1951219"/>
    <lineage>
        <taxon>Bacteria</taxon>
        <taxon>Pseudomonadati</taxon>
        <taxon>Pseudomonadota</taxon>
        <taxon>Alphaproteobacteria</taxon>
        <taxon>Hyphomicrobiales</taxon>
        <taxon>Phreatobacteraceae</taxon>
        <taxon>Candidatus Raskinella</taxon>
    </lineage>
</organism>
<feature type="transmembrane region" description="Helical" evidence="1">
    <location>
        <begin position="316"/>
        <end position="335"/>
    </location>
</feature>
<evidence type="ECO:0008006" key="4">
    <source>
        <dbReference type="Google" id="ProtNLM"/>
    </source>
</evidence>
<dbReference type="Pfam" id="PF16868">
    <property type="entry name" value="NMT1_3"/>
    <property type="match status" value="1"/>
</dbReference>
<protein>
    <recommendedName>
        <fullName evidence="4">C4-dicarboxylate ABC transporter substrate-binding protein</fullName>
    </recommendedName>
</protein>
<keyword evidence="1" id="KW-0472">Membrane</keyword>
<dbReference type="PANTHER" id="PTHR42941">
    <property type="entry name" value="SLL1037 PROTEIN"/>
    <property type="match status" value="1"/>
</dbReference>
<evidence type="ECO:0000313" key="3">
    <source>
        <dbReference type="Proteomes" id="UP000192872"/>
    </source>
</evidence>
<dbReference type="Gene3D" id="3.40.190.10">
    <property type="entry name" value="Periplasmic binding protein-like II"/>
    <property type="match status" value="2"/>
</dbReference>
<evidence type="ECO:0000256" key="1">
    <source>
        <dbReference type="SAM" id="Phobius"/>
    </source>
</evidence>
<sequence length="430" mass="45464">MVAAVLGLVAVVAIGYYALSLPTTLRVAVGPVGSENHRLIAVLAHLLAREKANVRLKIITTEGSATSAAALESNGADLAVLRSDITAPDDALGVVDLRREQVVLLARPKSGVTTMAELRGKDIGVVSAAALNVSLIQKLLAYYGAAALDVQLRPLEMADAARELANGHIAAIMTVGIPTSRLMGRLDARVTAELGQPPLYLPISEAPAIAQRSPSLLADELVRGVFGGAPPHPPESIPTIAVTHRLVANKNVGEAVIASLIQQIFALRVAIAGEEPSAARISAPDADRAGELALHPGASSYYEGNVRGFFDRYGDLFYIGIMALSICGSGLAALASHANARRPEPYRDAIATLLQTLLQARQAMSIDELDAADQRASEVFAVALKHISERDFDQQQVTTFALTLDQVRHAIADRRRRIGEGMVKNAMAAE</sequence>
<dbReference type="STRING" id="1827387.A4S15_06920"/>
<dbReference type="SUPFAM" id="SSF53850">
    <property type="entry name" value="Periplasmic binding protein-like II"/>
    <property type="match status" value="1"/>
</dbReference>
<evidence type="ECO:0000313" key="2">
    <source>
        <dbReference type="EMBL" id="OQW52562.1"/>
    </source>
</evidence>
<accession>A0A1W9HZ18</accession>
<comment type="caution">
    <text evidence="2">The sequence shown here is derived from an EMBL/GenBank/DDBJ whole genome shotgun (WGS) entry which is preliminary data.</text>
</comment>
<keyword evidence="1" id="KW-0812">Transmembrane</keyword>
<gene>
    <name evidence="2" type="ORF">A4S15_06920</name>
</gene>
<proteinExistence type="predicted"/>
<dbReference type="Proteomes" id="UP000192872">
    <property type="component" value="Unassembled WGS sequence"/>
</dbReference>
<dbReference type="EMBL" id="LWDL01000012">
    <property type="protein sequence ID" value="OQW52562.1"/>
    <property type="molecule type" value="Genomic_DNA"/>
</dbReference>
<reference evidence="2 3" key="1">
    <citation type="journal article" date="2017" name="Water Res.">
        <title>Comammox in drinking water systems.</title>
        <authorList>
            <person name="Wang Y."/>
            <person name="Ma L."/>
            <person name="Mao Y."/>
            <person name="Jiang X."/>
            <person name="Xia Y."/>
            <person name="Yu K."/>
            <person name="Li B."/>
            <person name="Zhang T."/>
        </authorList>
    </citation>
    <scope>NUCLEOTIDE SEQUENCE [LARGE SCALE GENOMIC DNA]</scope>
    <source>
        <strain evidence="2">SG_bin8</strain>
    </source>
</reference>
<keyword evidence="1" id="KW-1133">Transmembrane helix</keyword>
<dbReference type="PANTHER" id="PTHR42941:SF1">
    <property type="entry name" value="SLL1037 PROTEIN"/>
    <property type="match status" value="1"/>
</dbReference>
<dbReference type="InterPro" id="IPR011852">
    <property type="entry name" value="TRAP_TAXI"/>
</dbReference>
<name>A0A1W9HZ18_9HYPH</name>
<dbReference type="AlphaFoldDB" id="A0A1W9HZ18"/>